<dbReference type="Pfam" id="PF00990">
    <property type="entry name" value="GGDEF"/>
    <property type="match status" value="1"/>
</dbReference>
<dbReference type="CDD" id="cd01949">
    <property type="entry name" value="GGDEF"/>
    <property type="match status" value="1"/>
</dbReference>
<evidence type="ECO:0000313" key="2">
    <source>
        <dbReference type="EMBL" id="TNM71350.1"/>
    </source>
</evidence>
<dbReference type="InterPro" id="IPR000160">
    <property type="entry name" value="GGDEF_dom"/>
</dbReference>
<dbReference type="GO" id="GO:0005886">
    <property type="term" value="C:plasma membrane"/>
    <property type="evidence" value="ECO:0007669"/>
    <property type="project" value="TreeGrafter"/>
</dbReference>
<accession>A0A5C4Y6B6</accession>
<dbReference type="InterPro" id="IPR050469">
    <property type="entry name" value="Diguanylate_Cyclase"/>
</dbReference>
<reference evidence="2 3" key="1">
    <citation type="submission" date="2019-06" db="EMBL/GenBank/DDBJ databases">
        <title>Genome sequence of Deinococcus radiopugnans ATCC 19172.</title>
        <authorList>
            <person name="Maclea K.S."/>
            <person name="Maynard C.R."/>
        </authorList>
    </citation>
    <scope>NUCLEOTIDE SEQUENCE [LARGE SCALE GENOMIC DNA]</scope>
    <source>
        <strain evidence="2 3">ATCC 19172</strain>
    </source>
</reference>
<gene>
    <name evidence="2" type="ORF">FHR04_09260</name>
</gene>
<dbReference type="SUPFAM" id="SSF55073">
    <property type="entry name" value="Nucleotide cyclase"/>
    <property type="match status" value="1"/>
</dbReference>
<comment type="caution">
    <text evidence="2">The sequence shown here is derived from an EMBL/GenBank/DDBJ whole genome shotgun (WGS) entry which is preliminary data.</text>
</comment>
<dbReference type="PANTHER" id="PTHR45138:SF9">
    <property type="entry name" value="DIGUANYLATE CYCLASE DGCM-RELATED"/>
    <property type="match status" value="1"/>
</dbReference>
<dbReference type="GO" id="GO:0043709">
    <property type="term" value="P:cell adhesion involved in single-species biofilm formation"/>
    <property type="evidence" value="ECO:0007669"/>
    <property type="project" value="TreeGrafter"/>
</dbReference>
<dbReference type="Proteomes" id="UP000313988">
    <property type="component" value="Unassembled WGS sequence"/>
</dbReference>
<dbReference type="AlphaFoldDB" id="A0A5C4Y6B6"/>
<dbReference type="EMBL" id="VDMO01000008">
    <property type="protein sequence ID" value="TNM71350.1"/>
    <property type="molecule type" value="Genomic_DNA"/>
</dbReference>
<proteinExistence type="predicted"/>
<dbReference type="SMART" id="SM00267">
    <property type="entry name" value="GGDEF"/>
    <property type="match status" value="1"/>
</dbReference>
<name>A0A5C4Y6B6_9DEIO</name>
<organism evidence="2 3">
    <name type="scientific">Deinococcus radiopugnans ATCC 19172</name>
    <dbReference type="NCBI Taxonomy" id="585398"/>
    <lineage>
        <taxon>Bacteria</taxon>
        <taxon>Thermotogati</taxon>
        <taxon>Deinococcota</taxon>
        <taxon>Deinococci</taxon>
        <taxon>Deinococcales</taxon>
        <taxon>Deinococcaceae</taxon>
        <taxon>Deinococcus</taxon>
    </lineage>
</organism>
<protein>
    <submittedName>
        <fullName evidence="2">GGDEF domain-containing protein</fullName>
    </submittedName>
</protein>
<sequence>MVCRRRVWQAGTIRRFCPRGEPFMSMHDSTFEYLPLPALSWAAPSPAQPLPPPSPNRAFLHAYALANLPEFYAWADGSHTLRLAGCGRDQPLCRVYLCTLPDHSRLGLIENVQDDYQDPLTGLDTLRSLRLDLAAHPGNVGLALLDVDDFKAVNDAHGHAAGDAVLVTLAELLRANARLWNARAYRLGGDEFVLLSAETLEPTRLRGLQTLFRHSAAQSGLEVRGFSYGLSGAPRNDQSLCDLLEQADAQLMRQKLERRGTRTAPLLPHLEGHAPHPEVLTLQMSWPAPPPSGILNTENG</sequence>
<dbReference type="PROSITE" id="PS50887">
    <property type="entry name" value="GGDEF"/>
    <property type="match status" value="1"/>
</dbReference>
<dbReference type="GO" id="GO:0052621">
    <property type="term" value="F:diguanylate cyclase activity"/>
    <property type="evidence" value="ECO:0007669"/>
    <property type="project" value="TreeGrafter"/>
</dbReference>
<evidence type="ECO:0000259" key="1">
    <source>
        <dbReference type="PROSITE" id="PS50887"/>
    </source>
</evidence>
<dbReference type="PANTHER" id="PTHR45138">
    <property type="entry name" value="REGULATORY COMPONENTS OF SENSORY TRANSDUCTION SYSTEM"/>
    <property type="match status" value="1"/>
</dbReference>
<dbReference type="NCBIfam" id="TIGR00254">
    <property type="entry name" value="GGDEF"/>
    <property type="match status" value="1"/>
</dbReference>
<evidence type="ECO:0000313" key="3">
    <source>
        <dbReference type="Proteomes" id="UP000313988"/>
    </source>
</evidence>
<dbReference type="InterPro" id="IPR029787">
    <property type="entry name" value="Nucleotide_cyclase"/>
</dbReference>
<dbReference type="Gene3D" id="3.30.70.270">
    <property type="match status" value="1"/>
</dbReference>
<dbReference type="GO" id="GO:1902201">
    <property type="term" value="P:negative regulation of bacterial-type flagellum-dependent cell motility"/>
    <property type="evidence" value="ECO:0007669"/>
    <property type="project" value="TreeGrafter"/>
</dbReference>
<dbReference type="InterPro" id="IPR043128">
    <property type="entry name" value="Rev_trsase/Diguanyl_cyclase"/>
</dbReference>
<dbReference type="OrthoDB" id="66849at2"/>
<feature type="domain" description="GGDEF" evidence="1">
    <location>
        <begin position="138"/>
        <end position="269"/>
    </location>
</feature>